<dbReference type="Proteomes" id="UP000008783">
    <property type="component" value="Unassembled WGS sequence"/>
</dbReference>
<dbReference type="AlphaFoldDB" id="H6QPY9"/>
<sequence>MTAYLANLERRVDCLVYHLINSTSQWVNKPKIHMLLHLAESIRRFGPASLCSTEKFESYNGVLRKASVHSNKQAPGRDVAISFESYASLRFILSEGVIYDHTTGCEREIGPNVTSFFAENKSIQLAMRYNAQSSREAESSVYPKKTLRRLPKDNKMVPPPELISLDGGPTVTQVSQVQLDRHNTIDKGSFVAVGQAGNSDLEIGIIKSLWEVRTVNAKFFHGTVNVQHNCHGGKCLVDKYLPTRKECQATQGKCWAVQHSDMDNYILNSASLHEPQLHEQLSALPTSSFSPNQWRDCIDAGHQSWLGGAVVMSDAGGDSSDEDVSGPGSRVGAGGPDEGNAYADGEDQDDEGEEEDESGSCSDDSEGSSQDEDAEGETDDGEEYDWGDYEVHTE</sequence>
<organism evidence="2 3">
    <name type="scientific">Puccinia graminis f. sp. tritici (strain CRL 75-36-700-3 / race SCCL)</name>
    <name type="common">Black stem rust fungus</name>
    <dbReference type="NCBI Taxonomy" id="418459"/>
    <lineage>
        <taxon>Eukaryota</taxon>
        <taxon>Fungi</taxon>
        <taxon>Dikarya</taxon>
        <taxon>Basidiomycota</taxon>
        <taxon>Pucciniomycotina</taxon>
        <taxon>Pucciniomycetes</taxon>
        <taxon>Pucciniales</taxon>
        <taxon>Pucciniaceae</taxon>
        <taxon>Puccinia</taxon>
    </lineage>
</organism>
<dbReference type="InParanoid" id="H6QPY9"/>
<dbReference type="EMBL" id="DS178268">
    <property type="protein sequence ID" value="EHS64512.1"/>
    <property type="molecule type" value="Genomic_DNA"/>
</dbReference>
<reference evidence="3" key="1">
    <citation type="journal article" date="2011" name="Proc. Natl. Acad. Sci. U.S.A.">
        <title>Obligate biotrophy features unraveled by the genomic analysis of rust fungi.</title>
        <authorList>
            <person name="Duplessis S."/>
            <person name="Cuomo C.A."/>
            <person name="Lin Y.-C."/>
            <person name="Aerts A."/>
            <person name="Tisserant E."/>
            <person name="Veneault-Fourrey C."/>
            <person name="Joly D.L."/>
            <person name="Hacquard S."/>
            <person name="Amselem J."/>
            <person name="Cantarel B.L."/>
            <person name="Chiu R."/>
            <person name="Coutinho P.M."/>
            <person name="Feau N."/>
            <person name="Field M."/>
            <person name="Frey P."/>
            <person name="Gelhaye E."/>
            <person name="Goldberg J."/>
            <person name="Grabherr M.G."/>
            <person name="Kodira C.D."/>
            <person name="Kohler A."/>
            <person name="Kuees U."/>
            <person name="Lindquist E.A."/>
            <person name="Lucas S.M."/>
            <person name="Mago R."/>
            <person name="Mauceli E."/>
            <person name="Morin E."/>
            <person name="Murat C."/>
            <person name="Pangilinan J.L."/>
            <person name="Park R."/>
            <person name="Pearson M."/>
            <person name="Quesneville H."/>
            <person name="Rouhier N."/>
            <person name="Sakthikumar S."/>
            <person name="Salamov A.A."/>
            <person name="Schmutz J."/>
            <person name="Selles B."/>
            <person name="Shapiro H."/>
            <person name="Tanguay P."/>
            <person name="Tuskan G.A."/>
            <person name="Henrissat B."/>
            <person name="Van de Peer Y."/>
            <person name="Rouze P."/>
            <person name="Ellis J.G."/>
            <person name="Dodds P.N."/>
            <person name="Schein J.E."/>
            <person name="Zhong S."/>
            <person name="Hamelin R.C."/>
            <person name="Grigoriev I.V."/>
            <person name="Szabo L.J."/>
            <person name="Martin F."/>
        </authorList>
    </citation>
    <scope>NUCLEOTIDE SEQUENCE [LARGE SCALE GENOMIC DNA]</scope>
    <source>
        <strain evidence="3">CRL 75-36-700-3 / race SCCL</strain>
    </source>
</reference>
<name>H6QPY9_PUCGT</name>
<dbReference type="VEuPathDB" id="FungiDB:PGTG_20974"/>
<dbReference type="RefSeq" id="XP_003890426.1">
    <property type="nucleotide sequence ID" value="XM_003890377.1"/>
</dbReference>
<dbReference type="PANTHER" id="PTHR31912">
    <property type="entry name" value="IP13529P"/>
    <property type="match status" value="1"/>
</dbReference>
<evidence type="ECO:0000313" key="3">
    <source>
        <dbReference type="Proteomes" id="UP000008783"/>
    </source>
</evidence>
<dbReference type="GeneID" id="13542675"/>
<dbReference type="STRING" id="418459.H6QPY9"/>
<evidence type="ECO:0000256" key="1">
    <source>
        <dbReference type="SAM" id="MobiDB-lite"/>
    </source>
</evidence>
<dbReference type="KEGG" id="pgr:PGTG_20974"/>
<protein>
    <submittedName>
        <fullName evidence="2">Uncharacterized protein</fullName>
    </submittedName>
</protein>
<proteinExistence type="predicted"/>
<keyword evidence="3" id="KW-1185">Reference proteome</keyword>
<feature type="compositionally biased region" description="Acidic residues" evidence="1">
    <location>
        <begin position="344"/>
        <end position="388"/>
    </location>
</feature>
<evidence type="ECO:0000313" key="2">
    <source>
        <dbReference type="EMBL" id="EHS64512.1"/>
    </source>
</evidence>
<feature type="region of interest" description="Disordered" evidence="1">
    <location>
        <begin position="310"/>
        <end position="394"/>
    </location>
</feature>
<dbReference type="HOGENOM" id="CLU_700458_0_0_1"/>
<gene>
    <name evidence="2" type="ORF">PGTG_20974</name>
</gene>
<accession>H6QPY9</accession>
<dbReference type="OrthoDB" id="2505774at2759"/>
<dbReference type="PANTHER" id="PTHR31912:SF34">
    <property type="entry name" value="NOTOCHORD-RELATED PROTEIN"/>
    <property type="match status" value="1"/>
</dbReference>